<sequence length="83" mass="9116">MDGTSKQGSRQLAQDLVHGLVKAYQSQIAQVTDDSRPDLVKQLLNGILTEMHRQLFTNQTATASYLSPLAKSLSRNLTVNGVF</sequence>
<dbReference type="AlphaFoldDB" id="A0A1H3C0B7"/>
<organism evidence="1 2">
    <name type="scientific">Pseudomonas salomonii</name>
    <dbReference type="NCBI Taxonomy" id="191391"/>
    <lineage>
        <taxon>Bacteria</taxon>
        <taxon>Pseudomonadati</taxon>
        <taxon>Pseudomonadota</taxon>
        <taxon>Gammaproteobacteria</taxon>
        <taxon>Pseudomonadales</taxon>
        <taxon>Pseudomonadaceae</taxon>
        <taxon>Pseudomonas</taxon>
    </lineage>
</organism>
<name>A0A1H3C0B7_9PSED</name>
<evidence type="ECO:0000313" key="1">
    <source>
        <dbReference type="EMBL" id="SDX47652.1"/>
    </source>
</evidence>
<protein>
    <submittedName>
        <fullName evidence="1">Uncharacterized protein</fullName>
    </submittedName>
</protein>
<dbReference type="Proteomes" id="UP000182902">
    <property type="component" value="Unassembled WGS sequence"/>
</dbReference>
<proteinExistence type="predicted"/>
<evidence type="ECO:0000313" key="2">
    <source>
        <dbReference type="Proteomes" id="UP000182902"/>
    </source>
</evidence>
<gene>
    <name evidence="1" type="ORF">SAMN05216247_101134</name>
</gene>
<accession>A0A1H3C0B7</accession>
<dbReference type="EMBL" id="FNOX01000001">
    <property type="protein sequence ID" value="SDX47652.1"/>
    <property type="molecule type" value="Genomic_DNA"/>
</dbReference>
<reference evidence="1 2" key="1">
    <citation type="submission" date="2016-10" db="EMBL/GenBank/DDBJ databases">
        <authorList>
            <person name="de Groot N.N."/>
        </authorList>
    </citation>
    <scope>NUCLEOTIDE SEQUENCE [LARGE SCALE GENOMIC DNA]</scope>
    <source>
        <strain evidence="1 2">ICMP 14252</strain>
    </source>
</reference>